<dbReference type="EMBL" id="BMMW01000001">
    <property type="protein sequence ID" value="GGK32624.1"/>
    <property type="molecule type" value="Genomic_DNA"/>
</dbReference>
<reference evidence="1" key="1">
    <citation type="journal article" date="2014" name="Int. J. Syst. Evol. Microbiol.">
        <title>Complete genome sequence of Corynebacterium casei LMG S-19264T (=DSM 44701T), isolated from a smear-ripened cheese.</title>
        <authorList>
            <consortium name="US DOE Joint Genome Institute (JGI-PGF)"/>
            <person name="Walter F."/>
            <person name="Albersmeier A."/>
            <person name="Kalinowski J."/>
            <person name="Ruckert C."/>
        </authorList>
    </citation>
    <scope>NUCLEOTIDE SEQUENCE</scope>
    <source>
        <strain evidence="1">CGMCC 4.7278</strain>
    </source>
</reference>
<evidence type="ECO:0000313" key="2">
    <source>
        <dbReference type="Proteomes" id="UP000612956"/>
    </source>
</evidence>
<keyword evidence="2" id="KW-1185">Reference proteome</keyword>
<proteinExistence type="predicted"/>
<protein>
    <submittedName>
        <fullName evidence="1">Uncharacterized protein</fullName>
    </submittedName>
</protein>
<organism evidence="1 2">
    <name type="scientific">Nocardia camponoti</name>
    <dbReference type="NCBI Taxonomy" id="1616106"/>
    <lineage>
        <taxon>Bacteria</taxon>
        <taxon>Bacillati</taxon>
        <taxon>Actinomycetota</taxon>
        <taxon>Actinomycetes</taxon>
        <taxon>Mycobacteriales</taxon>
        <taxon>Nocardiaceae</taxon>
        <taxon>Nocardia</taxon>
    </lineage>
</organism>
<dbReference type="Proteomes" id="UP000612956">
    <property type="component" value="Unassembled WGS sequence"/>
</dbReference>
<reference evidence="1" key="2">
    <citation type="submission" date="2020-09" db="EMBL/GenBank/DDBJ databases">
        <authorList>
            <person name="Sun Q."/>
            <person name="Zhou Y."/>
        </authorList>
    </citation>
    <scope>NUCLEOTIDE SEQUENCE</scope>
    <source>
        <strain evidence="1">CGMCC 4.7278</strain>
    </source>
</reference>
<name>A0A917Q6Q3_9NOCA</name>
<sequence>MTTGFVVPSEHGSEQEWIEFAHTFGGYGSFANGPDSFWSESNRVSTAWDQDGELPTDLDLLRACLFYEVRGHRHRGDVTPFNELVFVRALVSRIREVSGGTVS</sequence>
<comment type="caution">
    <text evidence="1">The sequence shown here is derived from an EMBL/GenBank/DDBJ whole genome shotgun (WGS) entry which is preliminary data.</text>
</comment>
<dbReference type="AlphaFoldDB" id="A0A917Q6Q3"/>
<accession>A0A917Q6Q3</accession>
<evidence type="ECO:0000313" key="1">
    <source>
        <dbReference type="EMBL" id="GGK32624.1"/>
    </source>
</evidence>
<gene>
    <name evidence="1" type="ORF">GCM10011591_00420</name>
</gene>